<sequence length="31" mass="3397">MTNLEVHPADKSLKINNLGAVYMEGVLTLPQ</sequence>
<gene>
    <name evidence="1" type="ORF">HDF14_002228</name>
</gene>
<accession>A0A9X0QE56</accession>
<dbReference type="AlphaFoldDB" id="A0A9X0QE56"/>
<evidence type="ECO:0000313" key="1">
    <source>
        <dbReference type="EMBL" id="MBB5328618.1"/>
    </source>
</evidence>
<organism evidence="1 2">
    <name type="scientific">Tunturiibacter gelidiferens</name>
    <dbReference type="NCBI Taxonomy" id="3069689"/>
    <lineage>
        <taxon>Bacteria</taxon>
        <taxon>Pseudomonadati</taxon>
        <taxon>Acidobacteriota</taxon>
        <taxon>Terriglobia</taxon>
        <taxon>Terriglobales</taxon>
        <taxon>Acidobacteriaceae</taxon>
        <taxon>Tunturiibacter</taxon>
    </lineage>
</organism>
<comment type="caution">
    <text evidence="1">The sequence shown here is derived from an EMBL/GenBank/DDBJ whole genome shotgun (WGS) entry which is preliminary data.</text>
</comment>
<dbReference type="EMBL" id="JACHEB010000004">
    <property type="protein sequence ID" value="MBB5328618.1"/>
    <property type="molecule type" value="Genomic_DNA"/>
</dbReference>
<proteinExistence type="predicted"/>
<name>A0A9X0QE56_9BACT</name>
<protein>
    <submittedName>
        <fullName evidence="1">Uncharacterized protein</fullName>
    </submittedName>
</protein>
<dbReference type="Proteomes" id="UP000535182">
    <property type="component" value="Unassembled WGS sequence"/>
</dbReference>
<evidence type="ECO:0000313" key="2">
    <source>
        <dbReference type="Proteomes" id="UP000535182"/>
    </source>
</evidence>
<keyword evidence="2" id="KW-1185">Reference proteome</keyword>
<reference evidence="1 2" key="1">
    <citation type="submission" date="2020-08" db="EMBL/GenBank/DDBJ databases">
        <title>Genomic Encyclopedia of Type Strains, Phase IV (KMG-V): Genome sequencing to study the core and pangenomes of soil and plant-associated prokaryotes.</title>
        <authorList>
            <person name="Whitman W."/>
        </authorList>
    </citation>
    <scope>NUCLEOTIDE SEQUENCE [LARGE SCALE GENOMIC DNA]</scope>
    <source>
        <strain evidence="1 2">X5P2</strain>
    </source>
</reference>